<reference evidence="1 2" key="1">
    <citation type="submission" date="2017-03" db="EMBL/GenBank/DDBJ databases">
        <title>Genome sequence of Clostridium hungatei DSM 14427.</title>
        <authorList>
            <person name="Poehlein A."/>
            <person name="Daniel R."/>
        </authorList>
    </citation>
    <scope>NUCLEOTIDE SEQUENCE [LARGE SCALE GENOMIC DNA]</scope>
    <source>
        <strain evidence="1 2">DSM 14427</strain>
    </source>
</reference>
<dbReference type="GO" id="GO:0006808">
    <property type="term" value="P:regulation of nitrogen utilization"/>
    <property type="evidence" value="ECO:0007669"/>
    <property type="project" value="InterPro"/>
</dbReference>
<protein>
    <submittedName>
        <fullName evidence="1">Nitrogen regulatory protein P-II</fullName>
    </submittedName>
</protein>
<dbReference type="SUPFAM" id="SSF54913">
    <property type="entry name" value="GlnB-like"/>
    <property type="match status" value="1"/>
</dbReference>
<dbReference type="InterPro" id="IPR015867">
    <property type="entry name" value="N-reg_PII/ATP_PRibTrfase_C"/>
</dbReference>
<dbReference type="Proteomes" id="UP000191554">
    <property type="component" value="Unassembled WGS sequence"/>
</dbReference>
<comment type="caution">
    <text evidence="1">The sequence shown here is derived from an EMBL/GenBank/DDBJ whole genome shotgun (WGS) entry which is preliminary data.</text>
</comment>
<name>A0A1V4SIU5_RUMHU</name>
<keyword evidence="2" id="KW-1185">Reference proteome</keyword>
<dbReference type="PROSITE" id="PS51343">
    <property type="entry name" value="PII_GLNB_DOM"/>
    <property type="match status" value="1"/>
</dbReference>
<gene>
    <name evidence="1" type="primary">glnB_6</name>
    <name evidence="1" type="ORF">CLHUN_27400</name>
</gene>
<dbReference type="GO" id="GO:0030234">
    <property type="term" value="F:enzyme regulator activity"/>
    <property type="evidence" value="ECO:0007669"/>
    <property type="project" value="InterPro"/>
</dbReference>
<evidence type="ECO:0000313" key="1">
    <source>
        <dbReference type="EMBL" id="OPX43395.1"/>
    </source>
</evidence>
<dbReference type="PANTHER" id="PTHR30115">
    <property type="entry name" value="NITROGEN REGULATORY PROTEIN P-II"/>
    <property type="match status" value="1"/>
</dbReference>
<dbReference type="PRINTS" id="PR00340">
    <property type="entry name" value="PIIGLNB"/>
</dbReference>
<dbReference type="RefSeq" id="WP_080065196.1">
    <property type="nucleotide sequence ID" value="NZ_MZGX01000018.1"/>
</dbReference>
<accession>A0A1V4SIU5</accession>
<dbReference type="EMBL" id="MZGX01000018">
    <property type="protein sequence ID" value="OPX43395.1"/>
    <property type="molecule type" value="Genomic_DNA"/>
</dbReference>
<dbReference type="Pfam" id="PF00543">
    <property type="entry name" value="P-II"/>
    <property type="match status" value="1"/>
</dbReference>
<dbReference type="PANTHER" id="PTHR30115:SF11">
    <property type="entry name" value="NITROGEN REGULATORY PROTEIN P-II HOMOLOG"/>
    <property type="match status" value="1"/>
</dbReference>
<dbReference type="OrthoDB" id="9802729at2"/>
<proteinExistence type="predicted"/>
<dbReference type="GO" id="GO:0005829">
    <property type="term" value="C:cytosol"/>
    <property type="evidence" value="ECO:0007669"/>
    <property type="project" value="TreeGrafter"/>
</dbReference>
<dbReference type="GO" id="GO:0005524">
    <property type="term" value="F:ATP binding"/>
    <property type="evidence" value="ECO:0007669"/>
    <property type="project" value="TreeGrafter"/>
</dbReference>
<dbReference type="AlphaFoldDB" id="A0A1V4SIU5"/>
<dbReference type="InterPro" id="IPR011322">
    <property type="entry name" value="N-reg_PII-like_a/b"/>
</dbReference>
<evidence type="ECO:0000313" key="2">
    <source>
        <dbReference type="Proteomes" id="UP000191554"/>
    </source>
</evidence>
<dbReference type="STRING" id="48256.CLHUN_27400"/>
<organism evidence="1 2">
    <name type="scientific">Ruminiclostridium hungatei</name>
    <name type="common">Clostridium hungatei</name>
    <dbReference type="NCBI Taxonomy" id="48256"/>
    <lineage>
        <taxon>Bacteria</taxon>
        <taxon>Bacillati</taxon>
        <taxon>Bacillota</taxon>
        <taxon>Clostridia</taxon>
        <taxon>Eubacteriales</taxon>
        <taxon>Oscillospiraceae</taxon>
        <taxon>Ruminiclostridium</taxon>
    </lineage>
</organism>
<dbReference type="Gene3D" id="3.30.70.120">
    <property type="match status" value="1"/>
</dbReference>
<dbReference type="InterPro" id="IPR002187">
    <property type="entry name" value="N-reg_PII"/>
</dbReference>
<sequence length="121" mass="13283">MKEILAIIRMDMINQTKEALLTRGISGLNCRKVMGRGKKKVNFTVVDNKVSPKVVEAVSEEHRLIPKRMLSVIVNDSDAQMVIDTIIKVNKKGNPGDGKIFVLPVEEVIRVSTGERGGAAV</sequence>
<dbReference type="SMART" id="SM00938">
    <property type="entry name" value="P-II"/>
    <property type="match status" value="1"/>
</dbReference>